<protein>
    <submittedName>
        <fullName evidence="2">N-acetyltransferase</fullName>
    </submittedName>
</protein>
<evidence type="ECO:0000313" key="3">
    <source>
        <dbReference type="Proteomes" id="UP000886814"/>
    </source>
</evidence>
<dbReference type="PANTHER" id="PTHR31435">
    <property type="entry name" value="PROTEIN NATD1"/>
    <property type="match status" value="1"/>
</dbReference>
<accession>A0A9D1PHI6</accession>
<evidence type="ECO:0000313" key="2">
    <source>
        <dbReference type="EMBL" id="HIV40362.1"/>
    </source>
</evidence>
<name>A0A9D1PHI6_9FIRM</name>
<dbReference type="PANTHER" id="PTHR31435:SF10">
    <property type="entry name" value="BSR4717 PROTEIN"/>
    <property type="match status" value="1"/>
</dbReference>
<dbReference type="AlphaFoldDB" id="A0A9D1PHI6"/>
<dbReference type="InterPro" id="IPR016181">
    <property type="entry name" value="Acyl_CoA_acyltransferase"/>
</dbReference>
<reference evidence="2" key="1">
    <citation type="journal article" date="2021" name="PeerJ">
        <title>Extensive microbial diversity within the chicken gut microbiome revealed by metagenomics and culture.</title>
        <authorList>
            <person name="Gilroy R."/>
            <person name="Ravi A."/>
            <person name="Getino M."/>
            <person name="Pursley I."/>
            <person name="Horton D.L."/>
            <person name="Alikhan N.F."/>
            <person name="Baker D."/>
            <person name="Gharbi K."/>
            <person name="Hall N."/>
            <person name="Watson M."/>
            <person name="Adriaenssens E.M."/>
            <person name="Foster-Nyarko E."/>
            <person name="Jarju S."/>
            <person name="Secka A."/>
            <person name="Antonio M."/>
            <person name="Oren A."/>
            <person name="Chaudhuri R.R."/>
            <person name="La Ragione R."/>
            <person name="Hildebrand F."/>
            <person name="Pallen M.J."/>
        </authorList>
    </citation>
    <scope>NUCLEOTIDE SEQUENCE</scope>
    <source>
        <strain evidence="2">CHK195-9823</strain>
    </source>
</reference>
<dbReference type="SUPFAM" id="SSF55729">
    <property type="entry name" value="Acyl-CoA N-acyltransferases (Nat)"/>
    <property type="match status" value="1"/>
</dbReference>
<dbReference type="InterPro" id="IPR031165">
    <property type="entry name" value="GNAT_YJDJ"/>
</dbReference>
<dbReference type="Pfam" id="PF14542">
    <property type="entry name" value="Acetyltransf_CG"/>
    <property type="match status" value="1"/>
</dbReference>
<gene>
    <name evidence="2" type="ORF">H9747_15435</name>
</gene>
<dbReference type="CDD" id="cd04301">
    <property type="entry name" value="NAT_SF"/>
    <property type="match status" value="1"/>
</dbReference>
<organism evidence="2 3">
    <name type="scientific">Candidatus Blautia stercorigallinarum</name>
    <dbReference type="NCBI Taxonomy" id="2838501"/>
    <lineage>
        <taxon>Bacteria</taxon>
        <taxon>Bacillati</taxon>
        <taxon>Bacillota</taxon>
        <taxon>Clostridia</taxon>
        <taxon>Lachnospirales</taxon>
        <taxon>Lachnospiraceae</taxon>
        <taxon>Blautia</taxon>
    </lineage>
</organism>
<sequence>MGITVEDHRAVYYNEDQEMKGEVTFPSIDQDTVDIDHTFVDPSLRGMGMAGKLMEAAAGEIRRQGKKAVLTCSYAVKWFESHKEYQDILK</sequence>
<dbReference type="EMBL" id="DXIQ01000110">
    <property type="protein sequence ID" value="HIV40362.1"/>
    <property type="molecule type" value="Genomic_DNA"/>
</dbReference>
<proteinExistence type="predicted"/>
<dbReference type="Gene3D" id="3.40.630.30">
    <property type="match status" value="1"/>
</dbReference>
<feature type="domain" description="N-acetyltransferase" evidence="1">
    <location>
        <begin position="3"/>
        <end position="90"/>
    </location>
</feature>
<dbReference type="PROSITE" id="PS51729">
    <property type="entry name" value="GNAT_YJDJ"/>
    <property type="match status" value="1"/>
</dbReference>
<comment type="caution">
    <text evidence="2">The sequence shown here is derived from an EMBL/GenBank/DDBJ whole genome shotgun (WGS) entry which is preliminary data.</text>
</comment>
<reference evidence="2" key="2">
    <citation type="submission" date="2021-04" db="EMBL/GenBank/DDBJ databases">
        <authorList>
            <person name="Gilroy R."/>
        </authorList>
    </citation>
    <scope>NUCLEOTIDE SEQUENCE</scope>
    <source>
        <strain evidence="2">CHK195-9823</strain>
    </source>
</reference>
<evidence type="ECO:0000259" key="1">
    <source>
        <dbReference type="PROSITE" id="PS51729"/>
    </source>
</evidence>
<dbReference type="InterPro" id="IPR045057">
    <property type="entry name" value="Gcn5-rel_NAT"/>
</dbReference>
<dbReference type="Proteomes" id="UP000886814">
    <property type="component" value="Unassembled WGS sequence"/>
</dbReference>